<dbReference type="AlphaFoldDB" id="A0AAJ5X2A4"/>
<reference evidence="2" key="1">
    <citation type="submission" date="2023-03" db="EMBL/GenBank/DDBJ databases">
        <title>Andean soil-derived lignocellulolytic bacterial consortium as a source of novel taxa and putative plastic-active enzymes.</title>
        <authorList>
            <person name="Diaz-Garcia L."/>
            <person name="Chuvochina M."/>
            <person name="Feuerriegel G."/>
            <person name="Bunk B."/>
            <person name="Sproer C."/>
            <person name="Streit W.R."/>
            <person name="Rodriguez L.M."/>
            <person name="Overmann J."/>
            <person name="Jimenez D.J."/>
        </authorList>
    </citation>
    <scope>NUCLEOTIDE SEQUENCE</scope>
    <source>
        <strain evidence="2">MAG 833</strain>
    </source>
</reference>
<proteinExistence type="predicted"/>
<gene>
    <name evidence="2" type="ORF">P0Y50_15025</name>
</gene>
<evidence type="ECO:0000313" key="2">
    <source>
        <dbReference type="EMBL" id="WEK39827.1"/>
    </source>
</evidence>
<name>A0AAJ5X2A4_9CAUL</name>
<sequence length="113" mass="11933">MRDPHDRRPGALTQAETLATAVGLNMAGTWSATAAGYFSRVSKARMLEAVTEAVGAEEAGRIAGMKKADMADAAERLLEGRGWLPPVLRTALVKEPDAEAASSEDDAYPFAAE</sequence>
<evidence type="ECO:0008006" key="4">
    <source>
        <dbReference type="Google" id="ProtNLM"/>
    </source>
</evidence>
<dbReference type="EMBL" id="CP119326">
    <property type="protein sequence ID" value="WEK39827.1"/>
    <property type="molecule type" value="Genomic_DNA"/>
</dbReference>
<evidence type="ECO:0000256" key="1">
    <source>
        <dbReference type="SAM" id="MobiDB-lite"/>
    </source>
</evidence>
<organism evidence="2 3">
    <name type="scientific">Candidatus Brevundimonas colombiensis</name>
    <dbReference type="NCBI Taxonomy" id="3121376"/>
    <lineage>
        <taxon>Bacteria</taxon>
        <taxon>Pseudomonadati</taxon>
        <taxon>Pseudomonadota</taxon>
        <taxon>Alphaproteobacteria</taxon>
        <taxon>Caulobacterales</taxon>
        <taxon>Caulobacteraceae</taxon>
        <taxon>Brevundimonas</taxon>
    </lineage>
</organism>
<feature type="region of interest" description="Disordered" evidence="1">
    <location>
        <begin position="94"/>
        <end position="113"/>
    </location>
</feature>
<protein>
    <recommendedName>
        <fullName evidence="4">Chromosome partitioning protein ParB</fullName>
    </recommendedName>
</protein>
<accession>A0AAJ5X2A4</accession>
<dbReference type="Proteomes" id="UP001213664">
    <property type="component" value="Chromosome"/>
</dbReference>
<evidence type="ECO:0000313" key="3">
    <source>
        <dbReference type="Proteomes" id="UP001213664"/>
    </source>
</evidence>